<name>A0A8H2RSY1_PSEFL</name>
<accession>A0A8H2RSY1</accession>
<protein>
    <submittedName>
        <fullName evidence="1">Uncharacterized protein</fullName>
    </submittedName>
</protein>
<comment type="caution">
    <text evidence="1">The sequence shown here is derived from an EMBL/GenBank/DDBJ whole genome shotgun (WGS) entry which is preliminary data.</text>
</comment>
<dbReference type="Proteomes" id="UP000325723">
    <property type="component" value="Unassembled WGS sequence"/>
</dbReference>
<gene>
    <name evidence="1" type="ORF">PS900_04933</name>
</gene>
<dbReference type="EMBL" id="CABVIE010000019">
    <property type="protein sequence ID" value="VVP42287.1"/>
    <property type="molecule type" value="Genomic_DNA"/>
</dbReference>
<evidence type="ECO:0000313" key="2">
    <source>
        <dbReference type="Proteomes" id="UP000325723"/>
    </source>
</evidence>
<dbReference type="AlphaFoldDB" id="A0A8H2RSY1"/>
<sequence>MIASAQLSPFRESALNTPDARTDFKNLINAPKFSDDPAGQWQKKRWQLIAGDIYKSTSIEDLLEARGKAEGYIHGLVDAGHLSTRDTERDYLLLSTVQRRREFLQNLLNEYGY</sequence>
<evidence type="ECO:0000313" key="1">
    <source>
        <dbReference type="EMBL" id="VVP42287.1"/>
    </source>
</evidence>
<reference evidence="1 2" key="1">
    <citation type="submission" date="2019-09" db="EMBL/GenBank/DDBJ databases">
        <authorList>
            <person name="Chandra G."/>
            <person name="Truman W A."/>
        </authorList>
    </citation>
    <scope>NUCLEOTIDE SEQUENCE [LARGE SCALE GENOMIC DNA]</scope>
    <source>
        <strain evidence="1">PS900</strain>
    </source>
</reference>
<organism evidence="1 2">
    <name type="scientific">Pseudomonas fluorescens</name>
    <dbReference type="NCBI Taxonomy" id="294"/>
    <lineage>
        <taxon>Bacteria</taxon>
        <taxon>Pseudomonadati</taxon>
        <taxon>Pseudomonadota</taxon>
        <taxon>Gammaproteobacteria</taxon>
        <taxon>Pseudomonadales</taxon>
        <taxon>Pseudomonadaceae</taxon>
        <taxon>Pseudomonas</taxon>
    </lineage>
</organism>
<proteinExistence type="predicted"/>